<dbReference type="EMBL" id="VSSQ01076863">
    <property type="protein sequence ID" value="MPN27096.1"/>
    <property type="molecule type" value="Genomic_DNA"/>
</dbReference>
<reference evidence="1" key="1">
    <citation type="submission" date="2019-08" db="EMBL/GenBank/DDBJ databases">
        <authorList>
            <person name="Kucharzyk K."/>
            <person name="Murdoch R.W."/>
            <person name="Higgins S."/>
            <person name="Loffler F."/>
        </authorList>
    </citation>
    <scope>NUCLEOTIDE SEQUENCE</scope>
</reference>
<sequence length="117" mass="11592">MATWPRIAVVGAVTNPPRVARTGAEAAGAEGVPTTVGATRRSAGLAGEADETPVSAAATPFAFASACSAMPNSLSSSALVTVVDKATLPWGAGWAESSVIKPTARSESALLGLPASW</sequence>
<protein>
    <submittedName>
        <fullName evidence="1">Uncharacterized protein</fullName>
    </submittedName>
</protein>
<gene>
    <name evidence="1" type="ORF">SDC9_174523</name>
</gene>
<comment type="caution">
    <text evidence="1">The sequence shown here is derived from an EMBL/GenBank/DDBJ whole genome shotgun (WGS) entry which is preliminary data.</text>
</comment>
<dbReference type="AlphaFoldDB" id="A0A645GLK3"/>
<proteinExistence type="predicted"/>
<name>A0A645GLK3_9ZZZZ</name>
<organism evidence="1">
    <name type="scientific">bioreactor metagenome</name>
    <dbReference type="NCBI Taxonomy" id="1076179"/>
    <lineage>
        <taxon>unclassified sequences</taxon>
        <taxon>metagenomes</taxon>
        <taxon>ecological metagenomes</taxon>
    </lineage>
</organism>
<evidence type="ECO:0000313" key="1">
    <source>
        <dbReference type="EMBL" id="MPN27096.1"/>
    </source>
</evidence>
<accession>A0A645GLK3</accession>